<gene>
    <name evidence="1" type="ORF">H2200_010539</name>
</gene>
<protein>
    <submittedName>
        <fullName evidence="1">Uncharacterized protein</fullName>
    </submittedName>
</protein>
<keyword evidence="2" id="KW-1185">Reference proteome</keyword>
<dbReference type="Proteomes" id="UP001172673">
    <property type="component" value="Unassembled WGS sequence"/>
</dbReference>
<evidence type="ECO:0000313" key="1">
    <source>
        <dbReference type="EMBL" id="KAJ9605149.1"/>
    </source>
</evidence>
<reference evidence="1" key="1">
    <citation type="submission" date="2022-10" db="EMBL/GenBank/DDBJ databases">
        <title>Culturing micro-colonial fungi from biological soil crusts in the Mojave desert and describing Neophaeococcomyces mojavensis, and introducing the new genera and species Taxawa tesnikishii.</title>
        <authorList>
            <person name="Kurbessoian T."/>
            <person name="Stajich J.E."/>
        </authorList>
    </citation>
    <scope>NUCLEOTIDE SEQUENCE</scope>
    <source>
        <strain evidence="1">TK_41</strain>
    </source>
</reference>
<dbReference type="AlphaFoldDB" id="A0AA39CED6"/>
<accession>A0AA39CED6</accession>
<organism evidence="1 2">
    <name type="scientific">Cladophialophora chaetospira</name>
    <dbReference type="NCBI Taxonomy" id="386627"/>
    <lineage>
        <taxon>Eukaryota</taxon>
        <taxon>Fungi</taxon>
        <taxon>Dikarya</taxon>
        <taxon>Ascomycota</taxon>
        <taxon>Pezizomycotina</taxon>
        <taxon>Eurotiomycetes</taxon>
        <taxon>Chaetothyriomycetidae</taxon>
        <taxon>Chaetothyriales</taxon>
        <taxon>Herpotrichiellaceae</taxon>
        <taxon>Cladophialophora</taxon>
    </lineage>
</organism>
<dbReference type="EMBL" id="JAPDRK010000017">
    <property type="protein sequence ID" value="KAJ9605149.1"/>
    <property type="molecule type" value="Genomic_DNA"/>
</dbReference>
<proteinExistence type="predicted"/>
<sequence length="226" mass="25025">MADDEPTVERLKNANGNPEYQNGLNMALRKALRSYASAARLDFTQDNAGNIHIWKQGRDPGLANIAISFQLDESRSKAACESAFRVFHELQRENLLCGLTLLGWTSVGGPYLGRDVWETATSKNRKQPSTSELEQFSTFENASEFQLSAIFEVVEADQEQLQVDGAKVLVDQVQKISSTPMSAKLSSRKQLRAPEVLLKGQGAERIGVEAIKAYSSYIGAMFDNFD</sequence>
<comment type="caution">
    <text evidence="1">The sequence shown here is derived from an EMBL/GenBank/DDBJ whole genome shotgun (WGS) entry which is preliminary data.</text>
</comment>
<evidence type="ECO:0000313" key="2">
    <source>
        <dbReference type="Proteomes" id="UP001172673"/>
    </source>
</evidence>
<name>A0AA39CED6_9EURO</name>